<keyword evidence="11" id="KW-1185">Reference proteome</keyword>
<keyword evidence="7" id="KW-0862">Zinc</keyword>
<evidence type="ECO:0000256" key="5">
    <source>
        <dbReference type="ARBA" id="ARBA00022723"/>
    </source>
</evidence>
<evidence type="ECO:0000313" key="10">
    <source>
        <dbReference type="EMBL" id="KAF3582631.1"/>
    </source>
</evidence>
<keyword evidence="4" id="KW-0808">Transferase</keyword>
<name>A0ABQ7DZ60_BRACR</name>
<evidence type="ECO:0000256" key="3">
    <source>
        <dbReference type="ARBA" id="ARBA00022602"/>
    </source>
</evidence>
<dbReference type="EMBL" id="QGKV02000649">
    <property type="protein sequence ID" value="KAF3582631.1"/>
    <property type="molecule type" value="Genomic_DNA"/>
</dbReference>
<dbReference type="Gene3D" id="1.50.10.20">
    <property type="match status" value="1"/>
</dbReference>
<dbReference type="PANTHER" id="PTHR11774">
    <property type="entry name" value="GERANYLGERANYL TRANSFERASE TYPE BETA SUBUNIT"/>
    <property type="match status" value="1"/>
</dbReference>
<comment type="similarity">
    <text evidence="2">Belongs to the protein prenyltransferase subunit beta family.</text>
</comment>
<dbReference type="SUPFAM" id="SSF48239">
    <property type="entry name" value="Terpenoid cyclases/Protein prenyltransferases"/>
    <property type="match status" value="1"/>
</dbReference>
<comment type="caution">
    <text evidence="10">The sequence shown here is derived from an EMBL/GenBank/DDBJ whole genome shotgun (WGS) entry which is preliminary data.</text>
</comment>
<keyword evidence="6" id="KW-0677">Repeat</keyword>
<dbReference type="PANTHER" id="PTHR11774:SF14">
    <property type="entry name" value="PROTEIN FARNESYLTRANSFERASE"/>
    <property type="match status" value="1"/>
</dbReference>
<keyword evidence="5" id="KW-0479">Metal-binding</keyword>
<evidence type="ECO:0000256" key="1">
    <source>
        <dbReference type="ARBA" id="ARBA00001947"/>
    </source>
</evidence>
<organism evidence="10 11">
    <name type="scientific">Brassica cretica</name>
    <name type="common">Mustard</name>
    <dbReference type="NCBI Taxonomy" id="69181"/>
    <lineage>
        <taxon>Eukaryota</taxon>
        <taxon>Viridiplantae</taxon>
        <taxon>Streptophyta</taxon>
        <taxon>Embryophyta</taxon>
        <taxon>Tracheophyta</taxon>
        <taxon>Spermatophyta</taxon>
        <taxon>Magnoliopsida</taxon>
        <taxon>eudicotyledons</taxon>
        <taxon>Gunneridae</taxon>
        <taxon>Pentapetalae</taxon>
        <taxon>rosids</taxon>
        <taxon>malvids</taxon>
        <taxon>Brassicales</taxon>
        <taxon>Brassicaceae</taxon>
        <taxon>Brassiceae</taxon>
        <taxon>Brassica</taxon>
    </lineage>
</organism>
<evidence type="ECO:0000256" key="7">
    <source>
        <dbReference type="ARBA" id="ARBA00022833"/>
    </source>
</evidence>
<accession>A0ABQ7DZ60</accession>
<dbReference type="Proteomes" id="UP000266723">
    <property type="component" value="Unassembled WGS sequence"/>
</dbReference>
<dbReference type="Pfam" id="PF00432">
    <property type="entry name" value="Prenyltrans"/>
    <property type="match status" value="1"/>
</dbReference>
<sequence>MNFTKTRKGKSEICGSNENRVEKNESQELTCSDTMKEGANFDSLNLQRYVILCSMVPRGGFRDKPGKPRDFYHTCYCLSGLSVAQHA</sequence>
<evidence type="ECO:0000256" key="8">
    <source>
        <dbReference type="SAM" id="MobiDB-lite"/>
    </source>
</evidence>
<reference evidence="10 11" key="1">
    <citation type="journal article" date="2020" name="BMC Genomics">
        <title>Intraspecific diversification of the crop wild relative Brassica cretica Lam. using demographic model selection.</title>
        <authorList>
            <person name="Kioukis A."/>
            <person name="Michalopoulou V.A."/>
            <person name="Briers L."/>
            <person name="Pirintsos S."/>
            <person name="Studholme D.J."/>
            <person name="Pavlidis P."/>
            <person name="Sarris P.F."/>
        </authorList>
    </citation>
    <scope>NUCLEOTIDE SEQUENCE [LARGE SCALE GENOMIC DNA]</scope>
    <source>
        <strain evidence="11">cv. PFS-1207/04</strain>
    </source>
</reference>
<comment type="cofactor">
    <cofactor evidence="1">
        <name>Zn(2+)</name>
        <dbReference type="ChEBI" id="CHEBI:29105"/>
    </cofactor>
</comment>
<dbReference type="InterPro" id="IPR001330">
    <property type="entry name" value="Prenyltrans"/>
</dbReference>
<feature type="region of interest" description="Disordered" evidence="8">
    <location>
        <begin position="1"/>
        <end position="28"/>
    </location>
</feature>
<evidence type="ECO:0000256" key="4">
    <source>
        <dbReference type="ARBA" id="ARBA00022679"/>
    </source>
</evidence>
<keyword evidence="3" id="KW-0637">Prenyltransferase</keyword>
<dbReference type="InterPro" id="IPR008930">
    <property type="entry name" value="Terpenoid_cyclase/PrenylTrfase"/>
</dbReference>
<protein>
    <recommendedName>
        <fullName evidence="9">Prenyltransferase alpha-alpha toroid domain-containing protein</fullName>
    </recommendedName>
</protein>
<evidence type="ECO:0000256" key="2">
    <source>
        <dbReference type="ARBA" id="ARBA00010497"/>
    </source>
</evidence>
<evidence type="ECO:0000313" key="11">
    <source>
        <dbReference type="Proteomes" id="UP000266723"/>
    </source>
</evidence>
<dbReference type="InterPro" id="IPR045089">
    <property type="entry name" value="PGGT1B-like"/>
</dbReference>
<evidence type="ECO:0000256" key="6">
    <source>
        <dbReference type="ARBA" id="ARBA00022737"/>
    </source>
</evidence>
<gene>
    <name evidence="10" type="ORF">DY000_02033975</name>
</gene>
<evidence type="ECO:0000259" key="9">
    <source>
        <dbReference type="Pfam" id="PF00432"/>
    </source>
</evidence>
<proteinExistence type="inferred from homology"/>
<feature type="domain" description="Prenyltransferase alpha-alpha toroid" evidence="9">
    <location>
        <begin position="39"/>
        <end position="86"/>
    </location>
</feature>